<protein>
    <recommendedName>
        <fullName evidence="4">DUF4345 domain-containing protein</fullName>
    </recommendedName>
</protein>
<dbReference type="Proteomes" id="UP001500325">
    <property type="component" value="Unassembled WGS sequence"/>
</dbReference>
<accession>A0ABP8VZD3</accession>
<gene>
    <name evidence="2" type="ORF">GCM10023215_06730</name>
</gene>
<dbReference type="EMBL" id="BAABIC010000002">
    <property type="protein sequence ID" value="GAA4676931.1"/>
    <property type="molecule type" value="Genomic_DNA"/>
</dbReference>
<keyword evidence="3" id="KW-1185">Reference proteome</keyword>
<evidence type="ECO:0008006" key="4">
    <source>
        <dbReference type="Google" id="ProtNLM"/>
    </source>
</evidence>
<feature type="transmembrane region" description="Helical" evidence="1">
    <location>
        <begin position="121"/>
        <end position="142"/>
    </location>
</feature>
<comment type="caution">
    <text evidence="2">The sequence shown here is derived from an EMBL/GenBank/DDBJ whole genome shotgun (WGS) entry which is preliminary data.</text>
</comment>
<name>A0ABP8VZD3_9PSEU</name>
<keyword evidence="1" id="KW-0812">Transmembrane</keyword>
<evidence type="ECO:0000313" key="3">
    <source>
        <dbReference type="Proteomes" id="UP001500325"/>
    </source>
</evidence>
<sequence length="152" mass="16029">MSGLREAGRVEVGGLAIRAGLWFLALTEVVVGVWALFAPAGFYAGFPAPGHPWVSLLPPYNEHLVRDVGALSLALTVALVGAALRPERRLTVVVLLAFLTATVPHAVFHTLHLHGFPAIDAMAQTIGFALQLGVGAALLVGVSRRRVVHSSE</sequence>
<evidence type="ECO:0000313" key="2">
    <source>
        <dbReference type="EMBL" id="GAA4676931.1"/>
    </source>
</evidence>
<feature type="transmembrane region" description="Helical" evidence="1">
    <location>
        <begin position="64"/>
        <end position="83"/>
    </location>
</feature>
<keyword evidence="1" id="KW-0472">Membrane</keyword>
<feature type="transmembrane region" description="Helical" evidence="1">
    <location>
        <begin position="21"/>
        <end position="44"/>
    </location>
</feature>
<proteinExistence type="predicted"/>
<organism evidence="2 3">
    <name type="scientific">Pseudonocardia yuanmonensis</name>
    <dbReference type="NCBI Taxonomy" id="1095914"/>
    <lineage>
        <taxon>Bacteria</taxon>
        <taxon>Bacillati</taxon>
        <taxon>Actinomycetota</taxon>
        <taxon>Actinomycetes</taxon>
        <taxon>Pseudonocardiales</taxon>
        <taxon>Pseudonocardiaceae</taxon>
        <taxon>Pseudonocardia</taxon>
    </lineage>
</organism>
<dbReference type="RefSeq" id="WP_345378244.1">
    <property type="nucleotide sequence ID" value="NZ_BAABIC010000002.1"/>
</dbReference>
<reference evidence="3" key="1">
    <citation type="journal article" date="2019" name="Int. J. Syst. Evol. Microbiol.">
        <title>The Global Catalogue of Microorganisms (GCM) 10K type strain sequencing project: providing services to taxonomists for standard genome sequencing and annotation.</title>
        <authorList>
            <consortium name="The Broad Institute Genomics Platform"/>
            <consortium name="The Broad Institute Genome Sequencing Center for Infectious Disease"/>
            <person name="Wu L."/>
            <person name="Ma J."/>
        </authorList>
    </citation>
    <scope>NUCLEOTIDE SEQUENCE [LARGE SCALE GENOMIC DNA]</scope>
    <source>
        <strain evidence="3">JCM 18055</strain>
    </source>
</reference>
<feature type="transmembrane region" description="Helical" evidence="1">
    <location>
        <begin position="90"/>
        <end position="109"/>
    </location>
</feature>
<evidence type="ECO:0000256" key="1">
    <source>
        <dbReference type="SAM" id="Phobius"/>
    </source>
</evidence>
<keyword evidence="1" id="KW-1133">Transmembrane helix</keyword>